<protein>
    <recommendedName>
        <fullName evidence="1">DUF6965 domain-containing protein</fullName>
    </recommendedName>
</protein>
<dbReference type="Proteomes" id="UP000249645">
    <property type="component" value="Unassembled WGS sequence"/>
</dbReference>
<dbReference type="AlphaFoldDB" id="A0A2W5EZ15"/>
<name>A0A2W5EZ15_9SPHI</name>
<proteinExistence type="predicted"/>
<evidence type="ECO:0000313" key="3">
    <source>
        <dbReference type="Proteomes" id="UP000249645"/>
    </source>
</evidence>
<dbReference type="EMBL" id="QFOI01000121">
    <property type="protein sequence ID" value="PZP49225.1"/>
    <property type="molecule type" value="Genomic_DNA"/>
</dbReference>
<organism evidence="2 3">
    <name type="scientific">Pseudopedobacter saltans</name>
    <dbReference type="NCBI Taxonomy" id="151895"/>
    <lineage>
        <taxon>Bacteria</taxon>
        <taxon>Pseudomonadati</taxon>
        <taxon>Bacteroidota</taxon>
        <taxon>Sphingobacteriia</taxon>
        <taxon>Sphingobacteriales</taxon>
        <taxon>Sphingobacteriaceae</taxon>
        <taxon>Pseudopedobacter</taxon>
    </lineage>
</organism>
<sequence length="84" mass="9704">MNFSSKSEWEQELNRLKTFFAETNIPEPGNHKIDDAIVVNDLKKTIHTYTIRAEDNIGNPIFQGTLVGLQAIEKYLRKLNELKD</sequence>
<dbReference type="Pfam" id="PF22292">
    <property type="entry name" value="DUF6965"/>
    <property type="match status" value="1"/>
</dbReference>
<comment type="caution">
    <text evidence="2">The sequence shown here is derived from an EMBL/GenBank/DDBJ whole genome shotgun (WGS) entry which is preliminary data.</text>
</comment>
<dbReference type="InterPro" id="IPR054238">
    <property type="entry name" value="DUF6965"/>
</dbReference>
<accession>A0A2W5EZ15</accession>
<reference evidence="2 3" key="1">
    <citation type="submission" date="2017-11" db="EMBL/GenBank/DDBJ databases">
        <title>Infants hospitalized years apart are colonized by the same room-sourced microbial strains.</title>
        <authorList>
            <person name="Brooks B."/>
            <person name="Olm M.R."/>
            <person name="Firek B.A."/>
            <person name="Baker R."/>
            <person name="Thomas B.C."/>
            <person name="Morowitz M.J."/>
            <person name="Banfield J.F."/>
        </authorList>
    </citation>
    <scope>NUCLEOTIDE SEQUENCE [LARGE SCALE GENOMIC DNA]</scope>
    <source>
        <strain evidence="2">S2_009_000_R2_76</strain>
    </source>
</reference>
<evidence type="ECO:0000259" key="1">
    <source>
        <dbReference type="Pfam" id="PF22292"/>
    </source>
</evidence>
<evidence type="ECO:0000313" key="2">
    <source>
        <dbReference type="EMBL" id="PZP49225.1"/>
    </source>
</evidence>
<feature type="domain" description="DUF6965" evidence="1">
    <location>
        <begin position="11"/>
        <end position="78"/>
    </location>
</feature>
<gene>
    <name evidence="2" type="ORF">DI598_08345</name>
</gene>